<dbReference type="Proteomes" id="UP001276659">
    <property type="component" value="Unassembled WGS sequence"/>
</dbReference>
<organism evidence="2 3">
    <name type="scientific">Lepraria neglecta</name>
    <dbReference type="NCBI Taxonomy" id="209136"/>
    <lineage>
        <taxon>Eukaryota</taxon>
        <taxon>Fungi</taxon>
        <taxon>Dikarya</taxon>
        <taxon>Ascomycota</taxon>
        <taxon>Pezizomycotina</taxon>
        <taxon>Lecanoromycetes</taxon>
        <taxon>OSLEUM clade</taxon>
        <taxon>Lecanoromycetidae</taxon>
        <taxon>Lecanorales</taxon>
        <taxon>Lecanorineae</taxon>
        <taxon>Stereocaulaceae</taxon>
        <taxon>Lepraria</taxon>
    </lineage>
</organism>
<accession>A0AAE0DL88</accession>
<dbReference type="AlphaFoldDB" id="A0AAE0DL88"/>
<dbReference type="EMBL" id="JASNWA010000008">
    <property type="protein sequence ID" value="KAK3171103.1"/>
    <property type="molecule type" value="Genomic_DNA"/>
</dbReference>
<feature type="chain" id="PRO_5042123243" evidence="1">
    <location>
        <begin position="21"/>
        <end position="159"/>
    </location>
</feature>
<keyword evidence="3" id="KW-1185">Reference proteome</keyword>
<keyword evidence="1" id="KW-0732">Signal</keyword>
<gene>
    <name evidence="2" type="ORF">OEA41_003187</name>
</gene>
<evidence type="ECO:0000313" key="2">
    <source>
        <dbReference type="EMBL" id="KAK3171103.1"/>
    </source>
</evidence>
<sequence length="159" mass="18092">MKLLSILLLLFASTAPLFIASQWHPTTGSCMTYIAMRDENLAKIEKSTYKCTWENRDKGFTTSRDALIFKFLNAENDMHKKLQTYLLNYPIMKLLSALLLLAASTTPLLALPQGEIEMPPLCTLLQAQHELLVQHINNPLYCDPHARMLDPHDPQVPEK</sequence>
<reference evidence="2" key="1">
    <citation type="submission" date="2022-11" db="EMBL/GenBank/DDBJ databases">
        <title>Chromosomal genome sequence assembly and mating type (MAT) locus characterization of the leprose asexual lichenized fungus Lepraria neglecta (Nyl.) Erichsen.</title>
        <authorList>
            <person name="Allen J.L."/>
            <person name="Pfeffer B."/>
        </authorList>
    </citation>
    <scope>NUCLEOTIDE SEQUENCE</scope>
    <source>
        <strain evidence="2">Allen 5258</strain>
    </source>
</reference>
<proteinExistence type="predicted"/>
<dbReference type="PROSITE" id="PS51257">
    <property type="entry name" value="PROKAR_LIPOPROTEIN"/>
    <property type="match status" value="1"/>
</dbReference>
<evidence type="ECO:0000256" key="1">
    <source>
        <dbReference type="SAM" id="SignalP"/>
    </source>
</evidence>
<evidence type="ECO:0000313" key="3">
    <source>
        <dbReference type="Proteomes" id="UP001276659"/>
    </source>
</evidence>
<comment type="caution">
    <text evidence="2">The sequence shown here is derived from an EMBL/GenBank/DDBJ whole genome shotgun (WGS) entry which is preliminary data.</text>
</comment>
<name>A0AAE0DL88_9LECA</name>
<feature type="signal peptide" evidence="1">
    <location>
        <begin position="1"/>
        <end position="20"/>
    </location>
</feature>
<protein>
    <submittedName>
        <fullName evidence="2">Uncharacterized protein</fullName>
    </submittedName>
</protein>